<feature type="transmembrane region" description="Helical" evidence="8">
    <location>
        <begin position="233"/>
        <end position="255"/>
    </location>
</feature>
<evidence type="ECO:0000256" key="1">
    <source>
        <dbReference type="ARBA" id="ARBA00003787"/>
    </source>
</evidence>
<comment type="caution">
    <text evidence="8">Lacks conserved residue(s) required for the propagation of feature annotation.</text>
</comment>
<evidence type="ECO:0000313" key="9">
    <source>
        <dbReference type="EMBL" id="MFC7290181.1"/>
    </source>
</evidence>
<sequence length="264" mass="27519">MSLALFNPFAAIGRMVLATSKEVGRLTIFAGRTLWACLTPVIYIREVLRQCVQIGFYSLPVVGLTAVFIGAALALNIYTGGSRFNAEQFVPNIVVLGITRELGPAFASLMLAGRVGAGIAAEIGAMRVTEQIDALHTLSAKPERYLFAPRVIAATLTLPLLVLVADIIGVMGGWLVSVGALDFNGTIYLRNTLDFVTPSDVATGLIKAAVFGAIIAIMGCYQGNNSKGGAGGVGRAATLAVVSGAVLILASNYVLTSLFVQLGL</sequence>
<keyword evidence="6 8" id="KW-1133">Transmembrane helix</keyword>
<organism evidence="9 10">
    <name type="scientific">Hirschia litorea</name>
    <dbReference type="NCBI Taxonomy" id="1199156"/>
    <lineage>
        <taxon>Bacteria</taxon>
        <taxon>Pseudomonadati</taxon>
        <taxon>Pseudomonadota</taxon>
        <taxon>Alphaproteobacteria</taxon>
        <taxon>Hyphomonadales</taxon>
        <taxon>Hyphomonadaceae</taxon>
        <taxon>Hirschia</taxon>
    </lineage>
</organism>
<keyword evidence="5 8" id="KW-0812">Transmembrane</keyword>
<keyword evidence="4" id="KW-0813">Transport</keyword>
<accession>A0ABW2IGG2</accession>
<evidence type="ECO:0000256" key="5">
    <source>
        <dbReference type="ARBA" id="ARBA00022692"/>
    </source>
</evidence>
<reference evidence="10" key="1">
    <citation type="journal article" date="2019" name="Int. J. Syst. Evol. Microbiol.">
        <title>The Global Catalogue of Microorganisms (GCM) 10K type strain sequencing project: providing services to taxonomists for standard genome sequencing and annotation.</title>
        <authorList>
            <consortium name="The Broad Institute Genomics Platform"/>
            <consortium name="The Broad Institute Genome Sequencing Center for Infectious Disease"/>
            <person name="Wu L."/>
            <person name="Ma J."/>
        </authorList>
    </citation>
    <scope>NUCLEOTIDE SEQUENCE [LARGE SCALE GENOMIC DNA]</scope>
    <source>
        <strain evidence="10">CCUG 51308</strain>
    </source>
</reference>
<dbReference type="InterPro" id="IPR003453">
    <property type="entry name" value="ABC_MlaE_roteobac"/>
</dbReference>
<dbReference type="InterPro" id="IPR030802">
    <property type="entry name" value="Permease_MalE"/>
</dbReference>
<keyword evidence="8" id="KW-1003">Cell membrane</keyword>
<evidence type="ECO:0000256" key="4">
    <source>
        <dbReference type="ARBA" id="ARBA00022448"/>
    </source>
</evidence>
<comment type="similarity">
    <text evidence="3 8">Belongs to the MlaE permease family.</text>
</comment>
<evidence type="ECO:0000256" key="7">
    <source>
        <dbReference type="ARBA" id="ARBA00023136"/>
    </source>
</evidence>
<evidence type="ECO:0000256" key="3">
    <source>
        <dbReference type="ARBA" id="ARBA00007556"/>
    </source>
</evidence>
<keyword evidence="8" id="KW-0997">Cell inner membrane</keyword>
<comment type="caution">
    <text evidence="9">The sequence shown here is derived from an EMBL/GenBank/DDBJ whole genome shotgun (WGS) entry which is preliminary data.</text>
</comment>
<evidence type="ECO:0000256" key="6">
    <source>
        <dbReference type="ARBA" id="ARBA00022989"/>
    </source>
</evidence>
<evidence type="ECO:0000256" key="2">
    <source>
        <dbReference type="ARBA" id="ARBA00004141"/>
    </source>
</evidence>
<gene>
    <name evidence="9" type="ORF">ACFQS8_01005</name>
</gene>
<dbReference type="PANTHER" id="PTHR30188">
    <property type="entry name" value="ABC TRANSPORTER PERMEASE PROTEIN-RELATED"/>
    <property type="match status" value="1"/>
</dbReference>
<evidence type="ECO:0000256" key="8">
    <source>
        <dbReference type="RuleBase" id="RU362044"/>
    </source>
</evidence>
<dbReference type="Pfam" id="PF02405">
    <property type="entry name" value="MlaE"/>
    <property type="match status" value="1"/>
</dbReference>
<dbReference type="NCBIfam" id="TIGR00056">
    <property type="entry name" value="MlaE family lipid ABC transporter permease subunit"/>
    <property type="match status" value="1"/>
</dbReference>
<comment type="function">
    <text evidence="1">Could be part of an ABC transporter complex.</text>
</comment>
<feature type="transmembrane region" description="Helical" evidence="8">
    <location>
        <begin position="56"/>
        <end position="77"/>
    </location>
</feature>
<keyword evidence="10" id="KW-1185">Reference proteome</keyword>
<dbReference type="Proteomes" id="UP001596492">
    <property type="component" value="Unassembled WGS sequence"/>
</dbReference>
<evidence type="ECO:0000313" key="10">
    <source>
        <dbReference type="Proteomes" id="UP001596492"/>
    </source>
</evidence>
<dbReference type="EMBL" id="JBHTBR010000002">
    <property type="protein sequence ID" value="MFC7290181.1"/>
    <property type="molecule type" value="Genomic_DNA"/>
</dbReference>
<comment type="subcellular location">
    <subcellularLocation>
        <location evidence="8">Cell inner membrane</location>
        <topology evidence="8">Multi-pass membrane protein</topology>
    </subcellularLocation>
    <subcellularLocation>
        <location evidence="2">Membrane</location>
        <topology evidence="2">Multi-pass membrane protein</topology>
    </subcellularLocation>
</comment>
<dbReference type="RefSeq" id="WP_382164855.1">
    <property type="nucleotide sequence ID" value="NZ_JBHTBR010000002.1"/>
</dbReference>
<dbReference type="PANTHER" id="PTHR30188:SF4">
    <property type="entry name" value="PROTEIN TRIGALACTOSYLDIACYLGLYCEROL 1, CHLOROPLASTIC"/>
    <property type="match status" value="1"/>
</dbReference>
<proteinExistence type="inferred from homology"/>
<feature type="transmembrane region" description="Helical" evidence="8">
    <location>
        <begin position="151"/>
        <end position="181"/>
    </location>
</feature>
<protein>
    <submittedName>
        <fullName evidence="9">MlaE family ABC transporter permease</fullName>
    </submittedName>
</protein>
<name>A0ABW2IGG2_9PROT</name>
<keyword evidence="7 8" id="KW-0472">Membrane</keyword>
<feature type="transmembrane region" description="Helical" evidence="8">
    <location>
        <begin position="201"/>
        <end position="221"/>
    </location>
</feature>